<evidence type="ECO:0000256" key="1">
    <source>
        <dbReference type="ARBA" id="ARBA00004906"/>
    </source>
</evidence>
<keyword evidence="6" id="KW-1185">Reference proteome</keyword>
<reference evidence="6" key="1">
    <citation type="submission" date="2024-06" db="EMBL/GenBank/DDBJ databases">
        <authorList>
            <person name="Ryan C."/>
        </authorList>
    </citation>
    <scope>NUCLEOTIDE SEQUENCE [LARGE SCALE GENOMIC DNA]</scope>
</reference>
<evidence type="ECO:0000259" key="4">
    <source>
        <dbReference type="PROSITE" id="PS50144"/>
    </source>
</evidence>
<evidence type="ECO:0008006" key="7">
    <source>
        <dbReference type="Google" id="ProtNLM"/>
    </source>
</evidence>
<dbReference type="InterPro" id="IPR002083">
    <property type="entry name" value="MATH/TRAF_dom"/>
</dbReference>
<dbReference type="PROSITE" id="PS50097">
    <property type="entry name" value="BTB"/>
    <property type="match status" value="1"/>
</dbReference>
<dbReference type="Pfam" id="PF24570">
    <property type="entry name" value="BACK_BPM_SPOP"/>
    <property type="match status" value="1"/>
</dbReference>
<evidence type="ECO:0000313" key="6">
    <source>
        <dbReference type="Proteomes" id="UP001497457"/>
    </source>
</evidence>
<dbReference type="Gene3D" id="2.60.210.10">
    <property type="entry name" value="Apoptosis, Tumor Necrosis Factor Receptor Associated Protein 2, Chain A"/>
    <property type="match status" value="1"/>
</dbReference>
<dbReference type="Pfam" id="PF22486">
    <property type="entry name" value="MATH_2"/>
    <property type="match status" value="1"/>
</dbReference>
<reference evidence="5 6" key="2">
    <citation type="submission" date="2024-10" db="EMBL/GenBank/DDBJ databases">
        <authorList>
            <person name="Ryan C."/>
        </authorList>
    </citation>
    <scope>NUCLEOTIDE SEQUENCE [LARGE SCALE GENOMIC DNA]</scope>
</reference>
<dbReference type="PANTHER" id="PTHR26379:SF504">
    <property type="entry name" value="OS08G0523800 PROTEIN"/>
    <property type="match status" value="1"/>
</dbReference>
<gene>
    <name evidence="5" type="ORF">URODEC1_LOCUS69933</name>
</gene>
<dbReference type="Gene3D" id="3.30.710.10">
    <property type="entry name" value="Potassium Channel Kv1.1, Chain A"/>
    <property type="match status" value="1"/>
</dbReference>
<organism evidence="5 6">
    <name type="scientific">Urochloa decumbens</name>
    <dbReference type="NCBI Taxonomy" id="240449"/>
    <lineage>
        <taxon>Eukaryota</taxon>
        <taxon>Viridiplantae</taxon>
        <taxon>Streptophyta</taxon>
        <taxon>Embryophyta</taxon>
        <taxon>Tracheophyta</taxon>
        <taxon>Spermatophyta</taxon>
        <taxon>Magnoliopsida</taxon>
        <taxon>Liliopsida</taxon>
        <taxon>Poales</taxon>
        <taxon>Poaceae</taxon>
        <taxon>PACMAD clade</taxon>
        <taxon>Panicoideae</taxon>
        <taxon>Panicodae</taxon>
        <taxon>Paniceae</taxon>
        <taxon>Melinidinae</taxon>
        <taxon>Urochloa</taxon>
    </lineage>
</organism>
<dbReference type="SUPFAM" id="SSF54695">
    <property type="entry name" value="POZ domain"/>
    <property type="match status" value="1"/>
</dbReference>
<evidence type="ECO:0000259" key="3">
    <source>
        <dbReference type="PROSITE" id="PS50097"/>
    </source>
</evidence>
<dbReference type="InterPro" id="IPR000210">
    <property type="entry name" value="BTB/POZ_dom"/>
</dbReference>
<dbReference type="EMBL" id="OZ075138">
    <property type="protein sequence ID" value="CAL5010289.1"/>
    <property type="molecule type" value="Genomic_DNA"/>
</dbReference>
<dbReference type="InterPro" id="IPR056423">
    <property type="entry name" value="BACK_BPM_SPOP"/>
</dbReference>
<accession>A0ABC9BXE1</accession>
<sequence>MTTMMADSAFVRFKVNYDQAKRLAVGKAVRSDSISVGGRMWRVSCYPRGYSRKVEGWLSLYLDLMDRASSVKAIFEAFLVDGDGQPSTDVAQWRTDVRVFEGDGSSKRHGRSRFVTHDYLEKYFVAGGHITFVCGILIVDAHPSPMSPVPPPDIGTHLAMLLESSDGWDVAFSVQGETFCAHRAILAARSPVFREELELLGSKAQVTVSSSSASPIALHEIAPATFGTMLQFIYTDALPGDDDLGDAPSVTLQCLLAAADRYALYRLKLFCAHRLWNYVTVDTAADTLACALMYECPELKNKCIDFFAAEENFKKAVLTEGFMHLGQKFPSIITELREKVGA</sequence>
<evidence type="ECO:0000313" key="5">
    <source>
        <dbReference type="EMBL" id="CAL5010289.1"/>
    </source>
</evidence>
<feature type="domain" description="MATH" evidence="4">
    <location>
        <begin position="7"/>
        <end position="136"/>
    </location>
</feature>
<dbReference type="InterPro" id="IPR008974">
    <property type="entry name" value="TRAF-like"/>
</dbReference>
<dbReference type="InterPro" id="IPR011333">
    <property type="entry name" value="SKP1/BTB/POZ_sf"/>
</dbReference>
<feature type="domain" description="BTB" evidence="3">
    <location>
        <begin position="168"/>
        <end position="242"/>
    </location>
</feature>
<dbReference type="CDD" id="cd00121">
    <property type="entry name" value="MATH"/>
    <property type="match status" value="1"/>
</dbReference>
<dbReference type="SMART" id="SM00225">
    <property type="entry name" value="BTB"/>
    <property type="match status" value="1"/>
</dbReference>
<dbReference type="Pfam" id="PF00651">
    <property type="entry name" value="BTB"/>
    <property type="match status" value="1"/>
</dbReference>
<dbReference type="PROSITE" id="PS50144">
    <property type="entry name" value="MATH"/>
    <property type="match status" value="1"/>
</dbReference>
<dbReference type="PANTHER" id="PTHR26379">
    <property type="entry name" value="BTB/POZ AND MATH DOMAIN-CONTAINING PROTEIN 1"/>
    <property type="match status" value="1"/>
</dbReference>
<name>A0ABC9BXE1_9POAL</name>
<protein>
    <recommendedName>
        <fullName evidence="7">BTB domain-containing protein</fullName>
    </recommendedName>
</protein>
<dbReference type="Gene3D" id="1.25.40.420">
    <property type="match status" value="1"/>
</dbReference>
<dbReference type="SUPFAM" id="SSF49599">
    <property type="entry name" value="TRAF domain-like"/>
    <property type="match status" value="1"/>
</dbReference>
<proteinExistence type="inferred from homology"/>
<comment type="pathway">
    <text evidence="1">Protein modification; protein ubiquitination.</text>
</comment>
<comment type="similarity">
    <text evidence="2">Belongs to the Tdpoz family.</text>
</comment>
<dbReference type="Proteomes" id="UP001497457">
    <property type="component" value="Chromosome 28b"/>
</dbReference>
<evidence type="ECO:0000256" key="2">
    <source>
        <dbReference type="ARBA" id="ARBA00010846"/>
    </source>
</evidence>
<dbReference type="AlphaFoldDB" id="A0ABC9BXE1"/>
<dbReference type="InterPro" id="IPR045005">
    <property type="entry name" value="BPM1-6"/>
</dbReference>